<dbReference type="SUPFAM" id="SSF89550">
    <property type="entry name" value="PHP domain-like"/>
    <property type="match status" value="1"/>
</dbReference>
<organism evidence="10 11">
    <name type="scientific">Cytobacillus purgationiresistens</name>
    <dbReference type="NCBI Taxonomy" id="863449"/>
    <lineage>
        <taxon>Bacteria</taxon>
        <taxon>Bacillati</taxon>
        <taxon>Bacillota</taxon>
        <taxon>Bacilli</taxon>
        <taxon>Bacillales</taxon>
        <taxon>Bacillaceae</taxon>
        <taxon>Cytobacillus</taxon>
    </lineage>
</organism>
<dbReference type="CDD" id="cd12110">
    <property type="entry name" value="PHP_HisPPase_Hisj_like"/>
    <property type="match status" value="1"/>
</dbReference>
<dbReference type="EC" id="3.1.3.15" evidence="3 8"/>
<proteinExistence type="inferred from homology"/>
<dbReference type="NCBIfam" id="NF005996">
    <property type="entry name" value="PRK08123.1"/>
    <property type="match status" value="1"/>
</dbReference>
<comment type="pathway">
    <text evidence="1 8">Amino-acid biosynthesis; L-histidine biosynthesis; L-histidine from 5-phospho-alpha-D-ribose 1-diphosphate: step 8/9.</text>
</comment>
<evidence type="ECO:0000256" key="8">
    <source>
        <dbReference type="RuleBase" id="RU366003"/>
    </source>
</evidence>
<dbReference type="InterPro" id="IPR016195">
    <property type="entry name" value="Pol/histidinol_Pase-like"/>
</dbReference>
<dbReference type="InterPro" id="IPR010140">
    <property type="entry name" value="Histidinol_P_phosphatase_HisJ"/>
</dbReference>
<protein>
    <recommendedName>
        <fullName evidence="3 8">Histidinol-phosphatase</fullName>
        <shortName evidence="8">HolPase</shortName>
        <ecNumber evidence="3 8">3.1.3.15</ecNumber>
    </recommendedName>
</protein>
<dbReference type="EMBL" id="JAUSUB010000020">
    <property type="protein sequence ID" value="MDQ0272117.1"/>
    <property type="molecule type" value="Genomic_DNA"/>
</dbReference>
<evidence type="ECO:0000313" key="11">
    <source>
        <dbReference type="Proteomes" id="UP001238088"/>
    </source>
</evidence>
<gene>
    <name evidence="10" type="ORF">J2S17_004009</name>
</gene>
<evidence type="ECO:0000259" key="9">
    <source>
        <dbReference type="Pfam" id="PF02811"/>
    </source>
</evidence>
<dbReference type="InterPro" id="IPR004013">
    <property type="entry name" value="PHP_dom"/>
</dbReference>
<dbReference type="PANTHER" id="PTHR21039">
    <property type="entry name" value="HISTIDINOL PHOSPHATASE-RELATED"/>
    <property type="match status" value="1"/>
</dbReference>
<feature type="domain" description="PHP" evidence="9">
    <location>
        <begin position="4"/>
        <end position="213"/>
    </location>
</feature>
<dbReference type="PANTHER" id="PTHR21039:SF0">
    <property type="entry name" value="HISTIDINOL-PHOSPHATASE"/>
    <property type="match status" value="1"/>
</dbReference>
<evidence type="ECO:0000256" key="5">
    <source>
        <dbReference type="ARBA" id="ARBA00022801"/>
    </source>
</evidence>
<keyword evidence="6 8" id="KW-0368">Histidine biosynthesis</keyword>
<keyword evidence="11" id="KW-1185">Reference proteome</keyword>
<dbReference type="RefSeq" id="WP_307477430.1">
    <property type="nucleotide sequence ID" value="NZ_JAUSUB010000020.1"/>
</dbReference>
<dbReference type="Gene3D" id="3.20.20.140">
    <property type="entry name" value="Metal-dependent hydrolases"/>
    <property type="match status" value="1"/>
</dbReference>
<name>A0ABU0ALJ7_9BACI</name>
<evidence type="ECO:0000256" key="6">
    <source>
        <dbReference type="ARBA" id="ARBA00023102"/>
    </source>
</evidence>
<sequence length="267" mass="30210">MKKDGHIHTPYCPHGSKDSLAAYVKKAVSLGFHEITFTEHAPLPTSFSDPSPTSDSAMPFSQLDKYFSEIEELKLKHQAHIKINCGLEVDFIEGYEEETKSFLNHFGPQLDEAILSVHFLKHHNTYDCLDYSPDVFGEMIERYGSIDQVYRGYFSTLLLAIESDLGIYKPKRMGHITLVKKFQKKYPPVREYHEEMDAILTAIKRKGYSLDYNGAGTIKPLCRESYPPSSIAKQAVSHGIPLVYGSDAHQVKALGQGWNEIEPLINL</sequence>
<reference evidence="10 11" key="1">
    <citation type="submission" date="2023-07" db="EMBL/GenBank/DDBJ databases">
        <title>Genomic Encyclopedia of Type Strains, Phase IV (KMG-IV): sequencing the most valuable type-strain genomes for metagenomic binning, comparative biology and taxonomic classification.</title>
        <authorList>
            <person name="Goeker M."/>
        </authorList>
    </citation>
    <scope>NUCLEOTIDE SEQUENCE [LARGE SCALE GENOMIC DNA]</scope>
    <source>
        <strain evidence="10 11">DSM 23494</strain>
    </source>
</reference>
<evidence type="ECO:0000256" key="7">
    <source>
        <dbReference type="ARBA" id="ARBA00049158"/>
    </source>
</evidence>
<accession>A0ABU0ALJ7</accession>
<comment type="similarity">
    <text evidence="2 8">Belongs to the PHP hydrolase family. HisK subfamily.</text>
</comment>
<comment type="caution">
    <text evidence="10">The sequence shown here is derived from an EMBL/GenBank/DDBJ whole genome shotgun (WGS) entry which is preliminary data.</text>
</comment>
<comment type="catalytic activity">
    <reaction evidence="7 8">
        <text>L-histidinol phosphate + H2O = L-histidinol + phosphate</text>
        <dbReference type="Rhea" id="RHEA:14465"/>
        <dbReference type="ChEBI" id="CHEBI:15377"/>
        <dbReference type="ChEBI" id="CHEBI:43474"/>
        <dbReference type="ChEBI" id="CHEBI:57699"/>
        <dbReference type="ChEBI" id="CHEBI:57980"/>
        <dbReference type="EC" id="3.1.3.15"/>
    </reaction>
</comment>
<evidence type="ECO:0000256" key="2">
    <source>
        <dbReference type="ARBA" id="ARBA00009152"/>
    </source>
</evidence>
<keyword evidence="5 8" id="KW-0378">Hydrolase</keyword>
<evidence type="ECO:0000313" key="10">
    <source>
        <dbReference type="EMBL" id="MDQ0272117.1"/>
    </source>
</evidence>
<evidence type="ECO:0000256" key="3">
    <source>
        <dbReference type="ARBA" id="ARBA00013085"/>
    </source>
</evidence>
<dbReference type="Pfam" id="PF02811">
    <property type="entry name" value="PHP"/>
    <property type="match status" value="1"/>
</dbReference>
<evidence type="ECO:0000256" key="1">
    <source>
        <dbReference type="ARBA" id="ARBA00004970"/>
    </source>
</evidence>
<dbReference type="Pfam" id="PF13263">
    <property type="entry name" value="PHP_C"/>
    <property type="match status" value="1"/>
</dbReference>
<keyword evidence="4 8" id="KW-0028">Amino-acid biosynthesis</keyword>
<evidence type="ECO:0000256" key="4">
    <source>
        <dbReference type="ARBA" id="ARBA00022605"/>
    </source>
</evidence>
<dbReference type="NCBIfam" id="TIGR01856">
    <property type="entry name" value="hisJ_fam"/>
    <property type="match status" value="1"/>
</dbReference>
<dbReference type="GO" id="GO:0004401">
    <property type="term" value="F:histidinol-phosphatase activity"/>
    <property type="evidence" value="ECO:0007669"/>
    <property type="project" value="UniProtKB-EC"/>
</dbReference>
<dbReference type="Proteomes" id="UP001238088">
    <property type="component" value="Unassembled WGS sequence"/>
</dbReference>